<feature type="compositionally biased region" description="Polar residues" evidence="6">
    <location>
        <begin position="15"/>
        <end position="27"/>
    </location>
</feature>
<feature type="transmembrane region" description="Helical" evidence="7">
    <location>
        <begin position="185"/>
        <end position="204"/>
    </location>
</feature>
<feature type="transmembrane region" description="Helical" evidence="7">
    <location>
        <begin position="525"/>
        <end position="547"/>
    </location>
</feature>
<dbReference type="STRING" id="2656787.A0A370TB02"/>
<keyword evidence="4 7" id="KW-1133">Transmembrane helix</keyword>
<feature type="transmembrane region" description="Helical" evidence="7">
    <location>
        <begin position="413"/>
        <end position="433"/>
    </location>
</feature>
<feature type="transmembrane region" description="Helical" evidence="7">
    <location>
        <begin position="211"/>
        <end position="232"/>
    </location>
</feature>
<evidence type="ECO:0000256" key="6">
    <source>
        <dbReference type="SAM" id="MobiDB-lite"/>
    </source>
</evidence>
<dbReference type="OrthoDB" id="5296287at2759"/>
<dbReference type="InterPro" id="IPR020846">
    <property type="entry name" value="MFS_dom"/>
</dbReference>
<dbReference type="GO" id="GO:0016020">
    <property type="term" value="C:membrane"/>
    <property type="evidence" value="ECO:0007669"/>
    <property type="project" value="UniProtKB-SubCell"/>
</dbReference>
<feature type="transmembrane region" description="Helical" evidence="7">
    <location>
        <begin position="145"/>
        <end position="165"/>
    </location>
</feature>
<proteinExistence type="inferred from homology"/>
<feature type="compositionally biased region" description="Basic and acidic residues" evidence="6">
    <location>
        <begin position="65"/>
        <end position="76"/>
    </location>
</feature>
<dbReference type="PROSITE" id="PS50850">
    <property type="entry name" value="MFS"/>
    <property type="match status" value="1"/>
</dbReference>
<feature type="region of interest" description="Disordered" evidence="6">
    <location>
        <begin position="1"/>
        <end position="123"/>
    </location>
</feature>
<dbReference type="GeneID" id="43602730"/>
<dbReference type="Proteomes" id="UP000254866">
    <property type="component" value="Unassembled WGS sequence"/>
</dbReference>
<dbReference type="FunFam" id="1.20.1250.20:FF:000011">
    <property type="entry name" value="MFS multidrug transporter, putative"/>
    <property type="match status" value="1"/>
</dbReference>
<dbReference type="InterPro" id="IPR036259">
    <property type="entry name" value="MFS_trans_sf"/>
</dbReference>
<dbReference type="AlphaFoldDB" id="A0A370TB02"/>
<evidence type="ECO:0000256" key="3">
    <source>
        <dbReference type="ARBA" id="ARBA00022692"/>
    </source>
</evidence>
<evidence type="ECO:0000313" key="10">
    <source>
        <dbReference type="Proteomes" id="UP000254866"/>
    </source>
</evidence>
<protein>
    <submittedName>
        <fullName evidence="9">Bicyclomycin resistance protein</fullName>
    </submittedName>
</protein>
<dbReference type="Pfam" id="PF07690">
    <property type="entry name" value="MFS_1"/>
    <property type="match status" value="1"/>
</dbReference>
<dbReference type="InterPro" id="IPR011701">
    <property type="entry name" value="MFS"/>
</dbReference>
<dbReference type="RefSeq" id="XP_031865341.1">
    <property type="nucleotide sequence ID" value="XM_032018504.1"/>
</dbReference>
<evidence type="ECO:0000256" key="7">
    <source>
        <dbReference type="SAM" id="Phobius"/>
    </source>
</evidence>
<evidence type="ECO:0000259" key="8">
    <source>
        <dbReference type="PROSITE" id="PS50850"/>
    </source>
</evidence>
<feature type="compositionally biased region" description="Basic and acidic residues" evidence="6">
    <location>
        <begin position="36"/>
        <end position="54"/>
    </location>
</feature>
<feature type="transmembrane region" description="Helical" evidence="7">
    <location>
        <begin position="493"/>
        <end position="518"/>
    </location>
</feature>
<sequence length="594" mass="64490">MGTVSNSPSVPPNIEGQSGSVAQTPPTLSSSSLNHRSSDLEKEALAVFEGHDADIPSNEGFVLNERGELKRQESIRSHRKPLSSPDKSNGVDIPGPHTPRRDAKEDIEGSAATVSTEDEDSNVVWWDGPNDPHNPMNFSSWIKTLNITLVSAVCFVTPLASSMFAPGVPLLMREFGSTNAELAGFVVSVYILGFALGPLVLAPLSEIYGRLPIYHVCNVGFVAFTVACALATNLNMLVGFRFMAGIFGSGPLTNGGGTIADLIQQKDRGRAMSAWVMGPMIGPIIGPIAGGYLSEAKGWRWVFWILTIVSGTCFILSIVFMRETYAPVILARKAARLRKETGNQAFRSKLDAGLSPRDFFMRSIIRPAKMLVRSPVVLMASLFVGLVYGYLYLLFTTFTLVFQRNYGFSSGSVGLSFLGIGVGSFIGLIFFAWSSDRTLKKRTAAADTIALAEGKESGGMKPEYRLDMMVPTYALIPVGLFLYGWTARYHVHWIVPIMSTALIGIGNLSVFMCITTYLVDAFTIYAASALAANTVIRSLMGAVLPLAGEKMYLTLGLGWGNSLLAFVAIAFLPIPWVLGRWGEVIRTRFEMKNL</sequence>
<dbReference type="EMBL" id="NPIC01000013">
    <property type="protein sequence ID" value="RDL31092.1"/>
    <property type="molecule type" value="Genomic_DNA"/>
</dbReference>
<feature type="transmembrane region" description="Helical" evidence="7">
    <location>
        <begin position="470"/>
        <end position="487"/>
    </location>
</feature>
<keyword evidence="5 7" id="KW-0472">Membrane</keyword>
<dbReference type="SUPFAM" id="SSF103473">
    <property type="entry name" value="MFS general substrate transporter"/>
    <property type="match status" value="1"/>
</dbReference>
<keyword evidence="10" id="KW-1185">Reference proteome</keyword>
<feature type="transmembrane region" description="Helical" evidence="7">
    <location>
        <begin position="299"/>
        <end position="320"/>
    </location>
</feature>
<comment type="caution">
    <text evidence="9">The sequence shown here is derived from an EMBL/GenBank/DDBJ whole genome shotgun (WGS) entry which is preliminary data.</text>
</comment>
<reference evidence="9 10" key="1">
    <citation type="journal article" date="2018" name="IMA Fungus">
        <title>IMA Genome-F 9: Draft genome sequence of Annulohypoxylon stygium, Aspergillus mulundensis, Berkeleyomyces basicola (syn. Thielaviopsis basicola), Ceratocystis smalleyi, two Cercospora beticola strains, Coleophoma cylindrospora, Fusarium fracticaudum, Phialophora cf. hyalina, and Morchella septimelata.</title>
        <authorList>
            <person name="Wingfield B.D."/>
            <person name="Bills G.F."/>
            <person name="Dong Y."/>
            <person name="Huang W."/>
            <person name="Nel W.J."/>
            <person name="Swalarsk-Parry B.S."/>
            <person name="Vaghefi N."/>
            <person name="Wilken P.M."/>
            <person name="An Z."/>
            <person name="de Beer Z.W."/>
            <person name="De Vos L."/>
            <person name="Chen L."/>
            <person name="Duong T.A."/>
            <person name="Gao Y."/>
            <person name="Hammerbacher A."/>
            <person name="Kikkert J.R."/>
            <person name="Li Y."/>
            <person name="Li H."/>
            <person name="Li K."/>
            <person name="Li Q."/>
            <person name="Liu X."/>
            <person name="Ma X."/>
            <person name="Naidoo K."/>
            <person name="Pethybridge S.J."/>
            <person name="Sun J."/>
            <person name="Steenkamp E.T."/>
            <person name="van der Nest M.A."/>
            <person name="van Wyk S."/>
            <person name="Wingfield M.J."/>
            <person name="Xiong C."/>
            <person name="Yue Q."/>
            <person name="Zhang X."/>
        </authorList>
    </citation>
    <scope>NUCLEOTIDE SEQUENCE [LARGE SCALE GENOMIC DNA]</scope>
    <source>
        <strain evidence="9 10">BP 5553</strain>
    </source>
</reference>
<evidence type="ECO:0000256" key="1">
    <source>
        <dbReference type="ARBA" id="ARBA00004141"/>
    </source>
</evidence>
<evidence type="ECO:0000256" key="4">
    <source>
        <dbReference type="ARBA" id="ARBA00022989"/>
    </source>
</evidence>
<dbReference type="PANTHER" id="PTHR23502:SF68">
    <property type="entry name" value="MULTIDRUG TRANSPORTER, PUTATIVE (AFU_ORTHOLOGUE AFUA_3G01120)-RELATED"/>
    <property type="match status" value="1"/>
</dbReference>
<feature type="transmembrane region" description="Helical" evidence="7">
    <location>
        <begin position="238"/>
        <end position="260"/>
    </location>
</feature>
<dbReference type="GO" id="GO:0022857">
    <property type="term" value="F:transmembrane transporter activity"/>
    <property type="evidence" value="ECO:0007669"/>
    <property type="project" value="InterPro"/>
</dbReference>
<evidence type="ECO:0000256" key="2">
    <source>
        <dbReference type="ARBA" id="ARBA00008335"/>
    </source>
</evidence>
<dbReference type="CDD" id="cd17323">
    <property type="entry name" value="MFS_Tpo1_MDR_like"/>
    <property type="match status" value="1"/>
</dbReference>
<feature type="transmembrane region" description="Helical" evidence="7">
    <location>
        <begin position="559"/>
        <end position="578"/>
    </location>
</feature>
<comment type="subcellular location">
    <subcellularLocation>
        <location evidence="1">Membrane</location>
        <topology evidence="1">Multi-pass membrane protein</topology>
    </subcellularLocation>
</comment>
<feature type="transmembrane region" description="Helical" evidence="7">
    <location>
        <begin position="370"/>
        <end position="393"/>
    </location>
</feature>
<evidence type="ECO:0000313" key="9">
    <source>
        <dbReference type="EMBL" id="RDL31092.1"/>
    </source>
</evidence>
<name>A0A370TB02_9HELO</name>
<dbReference type="PANTHER" id="PTHR23502">
    <property type="entry name" value="MAJOR FACILITATOR SUPERFAMILY"/>
    <property type="match status" value="1"/>
</dbReference>
<accession>A0A370TB02</accession>
<feature type="domain" description="Major facilitator superfamily (MFS) profile" evidence="8">
    <location>
        <begin position="146"/>
        <end position="588"/>
    </location>
</feature>
<feature type="transmembrane region" description="Helical" evidence="7">
    <location>
        <begin position="272"/>
        <end position="293"/>
    </location>
</feature>
<organism evidence="9 10">
    <name type="scientific">Venustampulla echinocandica</name>
    <dbReference type="NCBI Taxonomy" id="2656787"/>
    <lineage>
        <taxon>Eukaryota</taxon>
        <taxon>Fungi</taxon>
        <taxon>Dikarya</taxon>
        <taxon>Ascomycota</taxon>
        <taxon>Pezizomycotina</taxon>
        <taxon>Leotiomycetes</taxon>
        <taxon>Helotiales</taxon>
        <taxon>Pleuroascaceae</taxon>
        <taxon>Venustampulla</taxon>
    </lineage>
</organism>
<dbReference type="Gene3D" id="1.20.1250.20">
    <property type="entry name" value="MFS general substrate transporter like domains"/>
    <property type="match status" value="1"/>
</dbReference>
<evidence type="ECO:0000256" key="5">
    <source>
        <dbReference type="ARBA" id="ARBA00023136"/>
    </source>
</evidence>
<comment type="similarity">
    <text evidence="2">Belongs to the major facilitator superfamily.</text>
</comment>
<keyword evidence="3 7" id="KW-0812">Transmembrane</keyword>
<gene>
    <name evidence="9" type="ORF">BP5553_09881</name>
</gene>